<proteinExistence type="predicted"/>
<dbReference type="InterPro" id="IPR012337">
    <property type="entry name" value="RNaseH-like_sf"/>
</dbReference>
<accession>A0A3B0Y6J0</accession>
<dbReference type="PANTHER" id="PTHR46889:SF4">
    <property type="entry name" value="TRANSPOSASE INSO FOR INSERTION SEQUENCE ELEMENT IS911B-RELATED"/>
    <property type="match status" value="1"/>
</dbReference>
<evidence type="ECO:0000313" key="2">
    <source>
        <dbReference type="EMBL" id="VAW76398.1"/>
    </source>
</evidence>
<dbReference type="Gene3D" id="3.30.420.10">
    <property type="entry name" value="Ribonuclease H-like superfamily/Ribonuclease H"/>
    <property type="match status" value="1"/>
</dbReference>
<dbReference type="GO" id="GO:0003676">
    <property type="term" value="F:nucleic acid binding"/>
    <property type="evidence" value="ECO:0007669"/>
    <property type="project" value="InterPro"/>
</dbReference>
<dbReference type="PANTHER" id="PTHR46889">
    <property type="entry name" value="TRANSPOSASE INSF FOR INSERTION SEQUENCE IS3B-RELATED"/>
    <property type="match status" value="1"/>
</dbReference>
<dbReference type="EMBL" id="UOFL01000106">
    <property type="protein sequence ID" value="VAW76398.1"/>
    <property type="molecule type" value="Genomic_DNA"/>
</dbReference>
<dbReference type="AlphaFoldDB" id="A0A3B0Y6J0"/>
<name>A0A3B0Y6J0_9ZZZZ</name>
<gene>
    <name evidence="2" type="ORF">MNBD_GAMMA12-2620</name>
</gene>
<dbReference type="PROSITE" id="PS50994">
    <property type="entry name" value="INTEGRASE"/>
    <property type="match status" value="1"/>
</dbReference>
<dbReference type="InterPro" id="IPR050900">
    <property type="entry name" value="Transposase_IS3/IS150/IS904"/>
</dbReference>
<evidence type="ECO:0000259" key="1">
    <source>
        <dbReference type="PROSITE" id="PS50994"/>
    </source>
</evidence>
<dbReference type="InterPro" id="IPR036397">
    <property type="entry name" value="RNaseH_sf"/>
</dbReference>
<feature type="domain" description="Integrase catalytic" evidence="1">
    <location>
        <begin position="1"/>
        <end position="124"/>
    </location>
</feature>
<sequence>MSFSPDSQLTCDALAMAFEKRGRPTDLMFHSDQGCHYTSHKFRQMLWRYQIKQSMSRRGNCWDNSPMERFFRSLKTEWVPRMGYRFFTEAKNAIINYILGYYSQVRPHTYNDGLAPNVKENNYWTEYNSVAKKT</sequence>
<dbReference type="Pfam" id="PF00665">
    <property type="entry name" value="rve"/>
    <property type="match status" value="1"/>
</dbReference>
<protein>
    <submittedName>
        <fullName evidence="2">Transposase InsO for insertion sequence element IS911</fullName>
    </submittedName>
</protein>
<organism evidence="2">
    <name type="scientific">hydrothermal vent metagenome</name>
    <dbReference type="NCBI Taxonomy" id="652676"/>
    <lineage>
        <taxon>unclassified sequences</taxon>
        <taxon>metagenomes</taxon>
        <taxon>ecological metagenomes</taxon>
    </lineage>
</organism>
<dbReference type="InterPro" id="IPR001584">
    <property type="entry name" value="Integrase_cat-core"/>
</dbReference>
<dbReference type="GO" id="GO:0015074">
    <property type="term" value="P:DNA integration"/>
    <property type="evidence" value="ECO:0007669"/>
    <property type="project" value="InterPro"/>
</dbReference>
<reference evidence="2" key="1">
    <citation type="submission" date="2018-06" db="EMBL/GenBank/DDBJ databases">
        <authorList>
            <person name="Zhirakovskaya E."/>
        </authorList>
    </citation>
    <scope>NUCLEOTIDE SEQUENCE</scope>
</reference>
<dbReference type="SUPFAM" id="SSF53098">
    <property type="entry name" value="Ribonuclease H-like"/>
    <property type="match status" value="1"/>
</dbReference>